<dbReference type="RefSeq" id="WP_296946571.1">
    <property type="nucleotide sequence ID" value="NZ_LT599021.1"/>
</dbReference>
<dbReference type="InterPro" id="IPR033985">
    <property type="entry name" value="SusD-like_N"/>
</dbReference>
<comment type="subcellular location">
    <subcellularLocation>
        <location evidence="1">Cell outer membrane</location>
    </subcellularLocation>
</comment>
<feature type="domain" description="RagB/SusD" evidence="6">
    <location>
        <begin position="371"/>
        <end position="505"/>
    </location>
</feature>
<keyword evidence="5" id="KW-0998">Cell outer membrane</keyword>
<reference evidence="8" key="1">
    <citation type="submission" date="2016-04" db="EMBL/GenBank/DDBJ databases">
        <authorList>
            <person name="Evans L.H."/>
            <person name="Alamgir A."/>
            <person name="Owens N."/>
            <person name="Weber N.D."/>
            <person name="Virtaneva K."/>
            <person name="Barbian K."/>
            <person name="Babar A."/>
            <person name="Rosenke K."/>
        </authorList>
    </citation>
    <scope>NUCLEOTIDE SEQUENCE</scope>
    <source>
        <strain evidence="8">86-2</strain>
    </source>
</reference>
<keyword evidence="4" id="KW-0472">Membrane</keyword>
<evidence type="ECO:0000259" key="7">
    <source>
        <dbReference type="Pfam" id="PF14322"/>
    </source>
</evidence>
<evidence type="ECO:0000256" key="5">
    <source>
        <dbReference type="ARBA" id="ARBA00023237"/>
    </source>
</evidence>
<feature type="domain" description="SusD-like N-terminal" evidence="7">
    <location>
        <begin position="48"/>
        <end position="239"/>
    </location>
</feature>
<evidence type="ECO:0000256" key="2">
    <source>
        <dbReference type="ARBA" id="ARBA00006275"/>
    </source>
</evidence>
<proteinExistence type="inferred from homology"/>
<dbReference type="EMBL" id="FLUL01000001">
    <property type="protein sequence ID" value="SBV92474.1"/>
    <property type="molecule type" value="Genomic_DNA"/>
</dbReference>
<name>A0A212IZE0_9BACT</name>
<accession>A0A212IZE0</accession>
<dbReference type="SUPFAM" id="SSF48452">
    <property type="entry name" value="TPR-like"/>
    <property type="match status" value="1"/>
</dbReference>
<organism evidence="8">
    <name type="scientific">uncultured Dysgonomonas sp</name>
    <dbReference type="NCBI Taxonomy" id="206096"/>
    <lineage>
        <taxon>Bacteria</taxon>
        <taxon>Pseudomonadati</taxon>
        <taxon>Bacteroidota</taxon>
        <taxon>Bacteroidia</taxon>
        <taxon>Bacteroidales</taxon>
        <taxon>Dysgonomonadaceae</taxon>
        <taxon>Dysgonomonas</taxon>
        <taxon>environmental samples</taxon>
    </lineage>
</organism>
<dbReference type="InterPro" id="IPR012944">
    <property type="entry name" value="SusD_RagB_dom"/>
</dbReference>
<evidence type="ECO:0000256" key="3">
    <source>
        <dbReference type="ARBA" id="ARBA00022729"/>
    </source>
</evidence>
<dbReference type="Pfam" id="PF07980">
    <property type="entry name" value="SusD_RagB"/>
    <property type="match status" value="1"/>
</dbReference>
<sequence>MILKNILKFIVGGIIILAPTSCSLDHDPISDYSDVTEGFNQGGKEVVFKDKAAVETQLRALYNELKDQEWYIDKILLTDSHSDNAYAGAFNAEVLPFEDNSIDGTNTVLSRDWNRYLKQVGMANKLIIYADSVGDKSLTDTEIKEYQAQGMIFRSLILFDMVRMWGNIPLVTVIAPDITSENFEEVYPLYFPPQTPEIDVYKKLESDLLFATQHAPNNNNADKTLMTKTVARSLLAKVYAEKPIRDYDKVVQYCDEVATDGIDLVDDYTLLFGMNNEVTDIKARNTKESILEAHFVAGGGNWCYMMFGRDLLNWDANFTWNKWVTPSRDLIKLYEIQNDVKRYKESIVYYECGWSLYYPKDNYPFMYKCRSSQSSIIHLRYADILLLKAEALLLKSSPDLNGAANIINTIRKRAQLPNLSNDDKSSKDKLFEALMKERRMELAFEGQRWFDLIRLDLVESVMNNVFVKDSGRTPIKWSFTKNSQRLPIPLSVIDNNPNIVQNEGY</sequence>
<dbReference type="GO" id="GO:0009279">
    <property type="term" value="C:cell outer membrane"/>
    <property type="evidence" value="ECO:0007669"/>
    <property type="project" value="UniProtKB-SubCell"/>
</dbReference>
<evidence type="ECO:0000259" key="6">
    <source>
        <dbReference type="Pfam" id="PF07980"/>
    </source>
</evidence>
<dbReference type="Gene3D" id="1.25.40.390">
    <property type="match status" value="1"/>
</dbReference>
<gene>
    <name evidence="8" type="ORF">KL86DYS2_10368</name>
</gene>
<evidence type="ECO:0000256" key="1">
    <source>
        <dbReference type="ARBA" id="ARBA00004442"/>
    </source>
</evidence>
<dbReference type="Pfam" id="PF14322">
    <property type="entry name" value="SusD-like_3"/>
    <property type="match status" value="1"/>
</dbReference>
<evidence type="ECO:0000313" key="8">
    <source>
        <dbReference type="EMBL" id="SBV92474.1"/>
    </source>
</evidence>
<dbReference type="AlphaFoldDB" id="A0A212IZE0"/>
<keyword evidence="3" id="KW-0732">Signal</keyword>
<protein>
    <submittedName>
        <fullName evidence="8">SusD family protein</fullName>
    </submittedName>
</protein>
<dbReference type="InterPro" id="IPR011990">
    <property type="entry name" value="TPR-like_helical_dom_sf"/>
</dbReference>
<evidence type="ECO:0000256" key="4">
    <source>
        <dbReference type="ARBA" id="ARBA00023136"/>
    </source>
</evidence>
<comment type="similarity">
    <text evidence="2">Belongs to the SusD family.</text>
</comment>